<dbReference type="EC" id="3.6.1.-" evidence="4"/>
<evidence type="ECO:0000313" key="5">
    <source>
        <dbReference type="EMBL" id="MCX8999492.1"/>
    </source>
</evidence>
<dbReference type="EMBL" id="JANFPI010000009">
    <property type="protein sequence ID" value="MCX8999492.1"/>
    <property type="molecule type" value="Genomic_DNA"/>
</dbReference>
<dbReference type="Proteomes" id="UP001208771">
    <property type="component" value="Unassembled WGS sequence"/>
</dbReference>
<keyword evidence="6" id="KW-1185">Reference proteome</keyword>
<dbReference type="NCBIfam" id="NF002690">
    <property type="entry name" value="PRK02478.1"/>
    <property type="match status" value="1"/>
</dbReference>
<dbReference type="GO" id="GO:0047429">
    <property type="term" value="F:nucleoside triphosphate diphosphatase activity"/>
    <property type="evidence" value="ECO:0007669"/>
    <property type="project" value="InterPro"/>
</dbReference>
<organism evidence="5 6">
    <name type="scientific">Ectorhizobium quercum</name>
    <dbReference type="NCBI Taxonomy" id="2965071"/>
    <lineage>
        <taxon>Bacteria</taxon>
        <taxon>Pseudomonadati</taxon>
        <taxon>Pseudomonadota</taxon>
        <taxon>Alphaproteobacteria</taxon>
        <taxon>Hyphomicrobiales</taxon>
        <taxon>Rhizobiaceae</taxon>
        <taxon>Ectorhizobium</taxon>
    </lineage>
</organism>
<comment type="function">
    <text evidence="4">Nucleoside triphosphate pyrophosphatase that hydrolyzes 7-methyl-GTP (m(7)GTP). May have a dual role in cell division arrest and in preventing the incorporation of modified nucleotides into cellular nucleic acids.</text>
</comment>
<dbReference type="Pfam" id="PF02545">
    <property type="entry name" value="Maf"/>
    <property type="match status" value="1"/>
</dbReference>
<comment type="subcellular location">
    <subcellularLocation>
        <location evidence="4">Cytoplasm</location>
    </subcellularLocation>
</comment>
<dbReference type="Gene3D" id="3.90.950.10">
    <property type="match status" value="1"/>
</dbReference>
<dbReference type="RefSeq" id="WP_306412991.1">
    <property type="nucleotide sequence ID" value="NZ_JANFPI010000009.1"/>
</dbReference>
<dbReference type="GO" id="GO:0005737">
    <property type="term" value="C:cytoplasm"/>
    <property type="evidence" value="ECO:0007669"/>
    <property type="project" value="UniProtKB-SubCell"/>
</dbReference>
<dbReference type="PANTHER" id="PTHR43213:SF5">
    <property type="entry name" value="BIFUNCTIONAL DTTP_UTP PYROPHOSPHATASE_METHYLTRANSFERASE PROTEIN-RELATED"/>
    <property type="match status" value="1"/>
</dbReference>
<dbReference type="InterPro" id="IPR003697">
    <property type="entry name" value="Maf-like"/>
</dbReference>
<name>A0AAE3N3W0_9HYPH</name>
<comment type="similarity">
    <text evidence="4">Belongs to the Maf family. YceF subfamily.</text>
</comment>
<evidence type="ECO:0000256" key="3">
    <source>
        <dbReference type="ARBA" id="ARBA00023080"/>
    </source>
</evidence>
<evidence type="ECO:0000256" key="4">
    <source>
        <dbReference type="HAMAP-Rule" id="MF_00528"/>
    </source>
</evidence>
<dbReference type="CDD" id="cd00555">
    <property type="entry name" value="Maf"/>
    <property type="match status" value="1"/>
</dbReference>
<feature type="active site" description="Proton acceptor" evidence="4">
    <location>
        <position position="77"/>
    </location>
</feature>
<comment type="catalytic activity">
    <reaction evidence="4">
        <text>N(7)-methyl-GTP + H2O = N(7)-methyl-GMP + diphosphate + H(+)</text>
        <dbReference type="Rhea" id="RHEA:58744"/>
        <dbReference type="ChEBI" id="CHEBI:15377"/>
        <dbReference type="ChEBI" id="CHEBI:15378"/>
        <dbReference type="ChEBI" id="CHEBI:33019"/>
        <dbReference type="ChEBI" id="CHEBI:58285"/>
        <dbReference type="ChEBI" id="CHEBI:87133"/>
    </reaction>
</comment>
<feature type="site" description="Important for substrate specificity" evidence="4">
    <location>
        <position position="14"/>
    </location>
</feature>
<dbReference type="HAMAP" id="MF_00528">
    <property type="entry name" value="Maf"/>
    <property type="match status" value="1"/>
</dbReference>
<sequence length="200" mass="21493">MAASSLILASSSPFRRQLMENAGLAFEAIAARIDERAIEAPLERSGATPDEVALHLARAKALEVSGRHPAALVIGSDQTMSLGDRVYHKPPTLEAAGEHLRSLSGKTHRLNSAVAFARAGTVVWEHVAHADMTVRPLSDGFIERHLARVGDRALLSVGAYQLEGEGIQLFEKIDGDYFTIIGLPLLAVLGELRRLGEIDG</sequence>
<keyword evidence="4" id="KW-0963">Cytoplasm</keyword>
<comment type="cofactor">
    <cofactor evidence="1 4">
        <name>a divalent metal cation</name>
        <dbReference type="ChEBI" id="CHEBI:60240"/>
    </cofactor>
</comment>
<dbReference type="PIRSF" id="PIRSF006305">
    <property type="entry name" value="Maf"/>
    <property type="match status" value="1"/>
</dbReference>
<keyword evidence="3 4" id="KW-0546">Nucleotide metabolism</keyword>
<evidence type="ECO:0000256" key="2">
    <source>
        <dbReference type="ARBA" id="ARBA00022801"/>
    </source>
</evidence>
<dbReference type="SUPFAM" id="SSF52972">
    <property type="entry name" value="ITPase-like"/>
    <property type="match status" value="1"/>
</dbReference>
<dbReference type="InterPro" id="IPR029001">
    <property type="entry name" value="ITPase-like_fam"/>
</dbReference>
<reference evidence="5" key="1">
    <citation type="submission" date="2022-07" db="EMBL/GenBank/DDBJ databases">
        <title>Ectorhizobium quercum gen.nov., sp. nov.</title>
        <authorList>
            <person name="Ma T."/>
            <person name="Li Y."/>
        </authorList>
    </citation>
    <scope>NUCLEOTIDE SEQUENCE</scope>
    <source>
        <strain evidence="5">BDR2-2</strain>
    </source>
</reference>
<dbReference type="GO" id="GO:0009117">
    <property type="term" value="P:nucleotide metabolic process"/>
    <property type="evidence" value="ECO:0007669"/>
    <property type="project" value="UniProtKB-KW"/>
</dbReference>
<proteinExistence type="inferred from homology"/>
<keyword evidence="2 4" id="KW-0378">Hydrolase</keyword>
<gene>
    <name evidence="5" type="ORF">NOF55_20515</name>
</gene>
<comment type="caution">
    <text evidence="4">Lacks conserved residue(s) required for the propagation of feature annotation.</text>
</comment>
<accession>A0AAE3N3W0</accession>
<feature type="site" description="Important for substrate specificity" evidence="4">
    <location>
        <position position="78"/>
    </location>
</feature>
<comment type="caution">
    <text evidence="5">The sequence shown here is derived from an EMBL/GenBank/DDBJ whole genome shotgun (WGS) entry which is preliminary data.</text>
</comment>
<feature type="site" description="Important for substrate specificity" evidence="4">
    <location>
        <position position="163"/>
    </location>
</feature>
<evidence type="ECO:0000313" key="6">
    <source>
        <dbReference type="Proteomes" id="UP001208771"/>
    </source>
</evidence>
<evidence type="ECO:0000256" key="1">
    <source>
        <dbReference type="ARBA" id="ARBA00001968"/>
    </source>
</evidence>
<dbReference type="AlphaFoldDB" id="A0AAE3N3W0"/>
<dbReference type="PANTHER" id="PTHR43213">
    <property type="entry name" value="BIFUNCTIONAL DTTP/UTP PYROPHOSPHATASE/METHYLTRANSFERASE PROTEIN-RELATED"/>
    <property type="match status" value="1"/>
</dbReference>
<protein>
    <recommendedName>
        <fullName evidence="4">7-methyl-GTP pyrophosphatase</fullName>
        <shortName evidence="4">m(7)GTP pyrophosphatase</shortName>
        <ecNumber evidence="4">3.6.1.-</ecNumber>
    </recommendedName>
</protein>